<comment type="pathway">
    <text evidence="1 7 8">Cofactor biosynthesis; NAD(+) biosynthesis; NAD(+) from deamido-NAD(+) (L-Gln route): step 1/1.</text>
</comment>
<dbReference type="Pfam" id="PF02540">
    <property type="entry name" value="NAD_synthase"/>
    <property type="match status" value="1"/>
</dbReference>
<protein>
    <recommendedName>
        <fullName evidence="7 8">Glutamine-dependent NAD(+) synthetase</fullName>
        <ecNumber evidence="7 8">6.3.5.1</ecNumber>
    </recommendedName>
    <alternativeName>
        <fullName evidence="7 8">NAD(+) synthase [glutamine-hydrolyzing]</fullName>
    </alternativeName>
</protein>
<comment type="function">
    <text evidence="7">Catalyzes the ATP-dependent amidation of deamido-NAD to form NAD. Uses L-glutamine as a nitrogen source.</text>
</comment>
<dbReference type="CDD" id="cd00553">
    <property type="entry name" value="NAD_synthase"/>
    <property type="match status" value="1"/>
</dbReference>
<evidence type="ECO:0000256" key="7">
    <source>
        <dbReference type="HAMAP-Rule" id="MF_02090"/>
    </source>
</evidence>
<dbReference type="GO" id="GO:0009435">
    <property type="term" value="P:NAD+ biosynthetic process"/>
    <property type="evidence" value="ECO:0007669"/>
    <property type="project" value="UniProtKB-UniRule"/>
</dbReference>
<dbReference type="InterPro" id="IPR022310">
    <property type="entry name" value="NAD/GMP_synthase"/>
</dbReference>
<dbReference type="InterPro" id="IPR003010">
    <property type="entry name" value="C-N_Hydrolase"/>
</dbReference>
<evidence type="ECO:0000256" key="4">
    <source>
        <dbReference type="ARBA" id="ARBA00022741"/>
    </source>
</evidence>
<evidence type="ECO:0000256" key="2">
    <source>
        <dbReference type="ARBA" id="ARBA00007145"/>
    </source>
</evidence>
<feature type="binding site" evidence="7">
    <location>
        <position position="114"/>
    </location>
    <ligand>
        <name>L-glutamine</name>
        <dbReference type="ChEBI" id="CHEBI:58359"/>
    </ligand>
</feature>
<dbReference type="Gene3D" id="3.40.50.620">
    <property type="entry name" value="HUPs"/>
    <property type="match status" value="1"/>
</dbReference>
<keyword evidence="5 7" id="KW-0067">ATP-binding</keyword>
<dbReference type="PROSITE" id="PS50263">
    <property type="entry name" value="CN_HYDROLASE"/>
    <property type="match status" value="1"/>
</dbReference>
<feature type="active site" description="For glutaminase activity" evidence="7">
    <location>
        <position position="108"/>
    </location>
</feature>
<comment type="similarity">
    <text evidence="2 7 8">In the C-terminal section; belongs to the NAD synthetase family.</text>
</comment>
<dbReference type="Proteomes" id="UP000264313">
    <property type="component" value="Unassembled WGS sequence"/>
</dbReference>
<sequence length="539" mass="58765">MKIAIAQMNCIVGDIAGNAKKIVTSATLAKEQGATLVVTPELSLCGYSPEDLLLRPDFLLACEDALLALAKQLPDIAVIVGHPHQQGEQCFNAASVLEGGHVVATYHKQVLPNYGVFDEERYFVSGSEALVFNHCGVKLGVLICADVWESKPALLAKMAGAELLVAMNGSPFHMKKQNTRLEVLKQRAVENSLPIVYVNMVGGQDELVFDGASFVLNAQGELMCELPAFESQLEVVDFAHAQPLHGNMTKNLPLEATVYHALKLGLADYVNKNGFPGVVIGLSGGVDSALTLAIAVDAIGADKVHAVMMPSEFTADISVNDAREMADIVGVEYSEIAIKPLYDMYLTALSPQFGDMPFDATEENLQARIRGMLLMAISNKFGSIVVTTGNKSEMAVGYCTLYGDMAGGFALLKDVPKTLVYQLCAYRNQLSSVIPERIITRPPSAELRANQVDQDSLPPYDVLDAIIEAYVEDDLSRKDIVALGYPIEDVNRVIAMIDRNEYKRRQSPVGVRITDKGFGKDRRYPITAKLSEYWKTRLN</sequence>
<keyword evidence="3 7" id="KW-0436">Ligase</keyword>
<dbReference type="InterPro" id="IPR014445">
    <property type="entry name" value="Gln-dep_NAD_synthase"/>
</dbReference>
<accession>A0A351RAT2</accession>
<dbReference type="PANTHER" id="PTHR23090">
    <property type="entry name" value="NH 3 /GLUTAMINE-DEPENDENT NAD + SYNTHETASE"/>
    <property type="match status" value="1"/>
</dbReference>
<dbReference type="AlphaFoldDB" id="A0A351RAT2"/>
<evidence type="ECO:0000313" key="12">
    <source>
        <dbReference type="Proteomes" id="UP000264313"/>
    </source>
</evidence>
<gene>
    <name evidence="7" type="primary">nadE</name>
    <name evidence="11" type="ORF">DCW48_06065</name>
</gene>
<feature type="binding site" evidence="7">
    <location>
        <position position="388"/>
    </location>
    <ligand>
        <name>ATP</name>
        <dbReference type="ChEBI" id="CHEBI:30616"/>
    </ligand>
</feature>
<dbReference type="Pfam" id="PF00795">
    <property type="entry name" value="CN_hydrolase"/>
    <property type="match status" value="1"/>
</dbReference>
<evidence type="ECO:0000256" key="8">
    <source>
        <dbReference type="PIRNR" id="PIRNR006630"/>
    </source>
</evidence>
<dbReference type="GO" id="GO:0008795">
    <property type="term" value="F:NAD+ synthase activity"/>
    <property type="evidence" value="ECO:0007669"/>
    <property type="project" value="UniProtKB-UniRule"/>
</dbReference>
<evidence type="ECO:0000313" key="11">
    <source>
        <dbReference type="EMBL" id="HBA09153.1"/>
    </source>
</evidence>
<dbReference type="InterPro" id="IPR036526">
    <property type="entry name" value="C-N_Hydrolase_sf"/>
</dbReference>
<dbReference type="STRING" id="1132855.GCA_000384255_02179"/>
<dbReference type="EMBL" id="DNAA01000150">
    <property type="protein sequence ID" value="HBA09153.1"/>
    <property type="molecule type" value="Genomic_DNA"/>
</dbReference>
<dbReference type="HAMAP" id="MF_02090">
    <property type="entry name" value="NadE_glutamine_dep"/>
    <property type="match status" value="1"/>
</dbReference>
<dbReference type="NCBIfam" id="NF010588">
    <property type="entry name" value="PRK13981.1"/>
    <property type="match status" value="1"/>
</dbReference>
<dbReference type="InterPro" id="IPR003694">
    <property type="entry name" value="NAD_synthase"/>
</dbReference>
<dbReference type="InterPro" id="IPR014729">
    <property type="entry name" value="Rossmann-like_a/b/a_fold"/>
</dbReference>
<organism evidence="11 12">
    <name type="scientific">Methylotenera mobilis</name>
    <dbReference type="NCBI Taxonomy" id="359408"/>
    <lineage>
        <taxon>Bacteria</taxon>
        <taxon>Pseudomonadati</taxon>
        <taxon>Pseudomonadota</taxon>
        <taxon>Betaproteobacteria</taxon>
        <taxon>Nitrosomonadales</taxon>
        <taxon>Methylophilaceae</taxon>
        <taxon>Methylotenera</taxon>
    </lineage>
</organism>
<feature type="binding site" evidence="7">
    <location>
        <position position="170"/>
    </location>
    <ligand>
        <name>L-glutamine</name>
        <dbReference type="ChEBI" id="CHEBI:58359"/>
    </ligand>
</feature>
<dbReference type="EC" id="6.3.5.1" evidence="7 8"/>
<dbReference type="GO" id="GO:0005737">
    <property type="term" value="C:cytoplasm"/>
    <property type="evidence" value="ECO:0007669"/>
    <property type="project" value="InterPro"/>
</dbReference>
<evidence type="ECO:0000256" key="3">
    <source>
        <dbReference type="ARBA" id="ARBA00022598"/>
    </source>
</evidence>
<dbReference type="SUPFAM" id="SSF56317">
    <property type="entry name" value="Carbon-nitrogen hydrolase"/>
    <property type="match status" value="1"/>
</dbReference>
<name>A0A351RAT2_9PROT</name>
<feature type="binding site" evidence="7">
    <location>
        <begin position="281"/>
        <end position="288"/>
    </location>
    <ligand>
        <name>ATP</name>
        <dbReference type="ChEBI" id="CHEBI:30616"/>
    </ligand>
</feature>
<dbReference type="PIRSF" id="PIRSF006630">
    <property type="entry name" value="NADS_GAT"/>
    <property type="match status" value="1"/>
</dbReference>
<comment type="similarity">
    <text evidence="9">Belongs to the NAD synthetase family.</text>
</comment>
<comment type="caution">
    <text evidence="11">The sequence shown here is derived from an EMBL/GenBank/DDBJ whole genome shotgun (WGS) entry which is preliminary data.</text>
</comment>
<feature type="binding site" evidence="7">
    <location>
        <position position="176"/>
    </location>
    <ligand>
        <name>L-glutamine</name>
        <dbReference type="ChEBI" id="CHEBI:58359"/>
    </ligand>
</feature>
<dbReference type="GO" id="GO:0004359">
    <property type="term" value="F:glutaminase activity"/>
    <property type="evidence" value="ECO:0007669"/>
    <property type="project" value="InterPro"/>
</dbReference>
<dbReference type="Gene3D" id="3.60.110.10">
    <property type="entry name" value="Carbon-nitrogen hydrolase"/>
    <property type="match status" value="1"/>
</dbReference>
<dbReference type="FunFam" id="3.40.50.620:FF:000106">
    <property type="entry name" value="Glutamine-dependent NAD(+) synthetase"/>
    <property type="match status" value="1"/>
</dbReference>
<evidence type="ECO:0000256" key="1">
    <source>
        <dbReference type="ARBA" id="ARBA00005188"/>
    </source>
</evidence>
<proteinExistence type="inferred from homology"/>
<feature type="binding site" evidence="7">
    <location>
        <position position="503"/>
    </location>
    <ligand>
        <name>deamido-NAD(+)</name>
        <dbReference type="ChEBI" id="CHEBI:58437"/>
        <note>ligand shared between two neighboring subunits</note>
    </ligand>
</feature>
<evidence type="ECO:0000256" key="6">
    <source>
        <dbReference type="ARBA" id="ARBA00023027"/>
    </source>
</evidence>
<feature type="binding site" evidence="7">
    <location>
        <position position="364"/>
    </location>
    <ligand>
        <name>deamido-NAD(+)</name>
        <dbReference type="ChEBI" id="CHEBI:58437"/>
        <note>ligand shared between two neighboring subunits</note>
    </ligand>
</feature>
<dbReference type="GO" id="GO:0003952">
    <property type="term" value="F:NAD+ synthase (glutamine-hydrolyzing) activity"/>
    <property type="evidence" value="ECO:0007669"/>
    <property type="project" value="UniProtKB-UniRule"/>
</dbReference>
<dbReference type="PANTHER" id="PTHR23090:SF9">
    <property type="entry name" value="GLUTAMINE-DEPENDENT NAD(+) SYNTHETASE"/>
    <property type="match status" value="1"/>
</dbReference>
<dbReference type="SUPFAM" id="SSF52402">
    <property type="entry name" value="Adenine nucleotide alpha hydrolases-like"/>
    <property type="match status" value="1"/>
</dbReference>
<keyword evidence="4 7" id="KW-0547">Nucleotide-binding</keyword>
<feature type="domain" description="CN hydrolase" evidence="10">
    <location>
        <begin position="1"/>
        <end position="243"/>
    </location>
</feature>
<comment type="caution">
    <text evidence="7">Lacks conserved residue(s) required for the propagation of feature annotation.</text>
</comment>
<comment type="catalytic activity">
    <reaction evidence="7 8">
        <text>deamido-NAD(+) + L-glutamine + ATP + H2O = L-glutamate + AMP + diphosphate + NAD(+) + H(+)</text>
        <dbReference type="Rhea" id="RHEA:24384"/>
        <dbReference type="ChEBI" id="CHEBI:15377"/>
        <dbReference type="ChEBI" id="CHEBI:15378"/>
        <dbReference type="ChEBI" id="CHEBI:29985"/>
        <dbReference type="ChEBI" id="CHEBI:30616"/>
        <dbReference type="ChEBI" id="CHEBI:33019"/>
        <dbReference type="ChEBI" id="CHEBI:57540"/>
        <dbReference type="ChEBI" id="CHEBI:58359"/>
        <dbReference type="ChEBI" id="CHEBI:58437"/>
        <dbReference type="ChEBI" id="CHEBI:456215"/>
        <dbReference type="EC" id="6.3.5.1"/>
    </reaction>
</comment>
<evidence type="ECO:0000256" key="5">
    <source>
        <dbReference type="ARBA" id="ARBA00022840"/>
    </source>
</evidence>
<dbReference type="NCBIfam" id="TIGR00552">
    <property type="entry name" value="nadE"/>
    <property type="match status" value="1"/>
</dbReference>
<reference evidence="11 12" key="1">
    <citation type="journal article" date="2018" name="Nat. Biotechnol.">
        <title>A standardized bacterial taxonomy based on genome phylogeny substantially revises the tree of life.</title>
        <authorList>
            <person name="Parks D.H."/>
            <person name="Chuvochina M."/>
            <person name="Waite D.W."/>
            <person name="Rinke C."/>
            <person name="Skarshewski A."/>
            <person name="Chaumeil P.A."/>
            <person name="Hugenholtz P."/>
        </authorList>
    </citation>
    <scope>NUCLEOTIDE SEQUENCE [LARGE SCALE GENOMIC DNA]</scope>
    <source>
        <strain evidence="11">UBA9958</strain>
    </source>
</reference>
<dbReference type="CDD" id="cd07570">
    <property type="entry name" value="GAT_Gln-NAD-synth"/>
    <property type="match status" value="1"/>
</dbReference>
<feature type="active site" description="Proton acceptor; for glutaminase activity" evidence="7">
    <location>
        <position position="41"/>
    </location>
</feature>
<dbReference type="UniPathway" id="UPA00253">
    <property type="reaction ID" value="UER00334"/>
</dbReference>
<keyword evidence="6 7" id="KW-0520">NAD</keyword>
<evidence type="ECO:0000259" key="10">
    <source>
        <dbReference type="PROSITE" id="PS50263"/>
    </source>
</evidence>
<feature type="binding site" evidence="7">
    <location>
        <position position="393"/>
    </location>
    <ligand>
        <name>deamido-NAD(+)</name>
        <dbReference type="ChEBI" id="CHEBI:58437"/>
        <note>ligand shared between two neighboring subunits</note>
    </ligand>
</feature>
<dbReference type="GO" id="GO:0005524">
    <property type="term" value="F:ATP binding"/>
    <property type="evidence" value="ECO:0007669"/>
    <property type="project" value="UniProtKB-UniRule"/>
</dbReference>
<evidence type="ECO:0000256" key="9">
    <source>
        <dbReference type="RuleBase" id="RU003811"/>
    </source>
</evidence>
<feature type="active site" description="Nucleophile; for glutaminase activity" evidence="7">
    <location>
        <position position="144"/>
    </location>
</feature>